<dbReference type="InterPro" id="IPR001680">
    <property type="entry name" value="WD40_rpt"/>
</dbReference>
<dbReference type="GO" id="GO:0043161">
    <property type="term" value="P:proteasome-mediated ubiquitin-dependent protein catabolic process"/>
    <property type="evidence" value="ECO:0007669"/>
    <property type="project" value="TreeGrafter"/>
</dbReference>
<dbReference type="PANTHER" id="PTHR22838">
    <property type="entry name" value="WD REPEAT PROTEIN 26-RELATED"/>
    <property type="match status" value="1"/>
</dbReference>
<dbReference type="SUPFAM" id="SSF50978">
    <property type="entry name" value="WD40 repeat-like"/>
    <property type="match status" value="1"/>
</dbReference>
<dbReference type="InterPro" id="IPR015943">
    <property type="entry name" value="WD40/YVTN_repeat-like_dom_sf"/>
</dbReference>
<gene>
    <name evidence="4" type="ORF">QYT958_LOCUS21237</name>
</gene>
<proteinExistence type="predicted"/>
<dbReference type="PROSITE" id="PS50082">
    <property type="entry name" value="WD_REPEATS_2"/>
    <property type="match status" value="2"/>
</dbReference>
<dbReference type="PANTHER" id="PTHR22838:SF0">
    <property type="entry name" value="WD REPEAT-CONTAINING PROTEIN 26"/>
    <property type="match status" value="1"/>
</dbReference>
<dbReference type="Pfam" id="PF00400">
    <property type="entry name" value="WD40"/>
    <property type="match status" value="2"/>
</dbReference>
<comment type="caution">
    <text evidence="4">The sequence shown here is derived from an EMBL/GenBank/DDBJ whole genome shotgun (WGS) entry which is preliminary data.</text>
</comment>
<accession>A0A821LQR3</accession>
<organism evidence="4 5">
    <name type="scientific">Rotaria socialis</name>
    <dbReference type="NCBI Taxonomy" id="392032"/>
    <lineage>
        <taxon>Eukaryota</taxon>
        <taxon>Metazoa</taxon>
        <taxon>Spiralia</taxon>
        <taxon>Gnathifera</taxon>
        <taxon>Rotifera</taxon>
        <taxon>Eurotatoria</taxon>
        <taxon>Bdelloidea</taxon>
        <taxon>Philodinida</taxon>
        <taxon>Philodinidae</taxon>
        <taxon>Rotaria</taxon>
    </lineage>
</organism>
<evidence type="ECO:0008006" key="6">
    <source>
        <dbReference type="Google" id="ProtNLM"/>
    </source>
</evidence>
<name>A0A821LQR3_9BILA</name>
<dbReference type="InterPro" id="IPR036322">
    <property type="entry name" value="WD40_repeat_dom_sf"/>
</dbReference>
<feature type="repeat" description="WD" evidence="3">
    <location>
        <begin position="67"/>
        <end position="109"/>
    </location>
</feature>
<protein>
    <recommendedName>
        <fullName evidence="6">WD_REPEATS_REGION domain-containing protein</fullName>
    </recommendedName>
</protein>
<feature type="repeat" description="WD" evidence="3">
    <location>
        <begin position="39"/>
        <end position="66"/>
    </location>
</feature>
<dbReference type="Gene3D" id="2.130.10.10">
    <property type="entry name" value="YVTN repeat-like/Quinoprotein amine dehydrogenase"/>
    <property type="match status" value="1"/>
</dbReference>
<dbReference type="AlphaFoldDB" id="A0A821LQR3"/>
<evidence type="ECO:0000256" key="1">
    <source>
        <dbReference type="ARBA" id="ARBA00022574"/>
    </source>
</evidence>
<sequence>LNIATQGVHLWDLHDKQLVRKYQGVTQGNYVNHATFGGPNEEFIASGSEDSKVYLWHRRQERPIMVFSGHTRTVNCVSWHPTSPLVFASASDDATVRIWSTPEHQTKTVLPNNEPSS</sequence>
<evidence type="ECO:0000256" key="3">
    <source>
        <dbReference type="PROSITE-ProRule" id="PRU00221"/>
    </source>
</evidence>
<dbReference type="PROSITE" id="PS50294">
    <property type="entry name" value="WD_REPEATS_REGION"/>
    <property type="match status" value="1"/>
</dbReference>
<reference evidence="4" key="1">
    <citation type="submission" date="2021-02" db="EMBL/GenBank/DDBJ databases">
        <authorList>
            <person name="Nowell W R."/>
        </authorList>
    </citation>
    <scope>NUCLEOTIDE SEQUENCE</scope>
</reference>
<feature type="non-terminal residue" evidence="4">
    <location>
        <position position="1"/>
    </location>
</feature>
<evidence type="ECO:0000313" key="5">
    <source>
        <dbReference type="Proteomes" id="UP000663848"/>
    </source>
</evidence>
<evidence type="ECO:0000313" key="4">
    <source>
        <dbReference type="EMBL" id="CAF4754782.1"/>
    </source>
</evidence>
<dbReference type="InterPro" id="IPR051350">
    <property type="entry name" value="WD_repeat-ST_regulator"/>
</dbReference>
<keyword evidence="1 3" id="KW-0853">WD repeat</keyword>
<evidence type="ECO:0000256" key="2">
    <source>
        <dbReference type="ARBA" id="ARBA00022737"/>
    </source>
</evidence>
<dbReference type="SMART" id="SM00320">
    <property type="entry name" value="WD40"/>
    <property type="match status" value="2"/>
</dbReference>
<dbReference type="GO" id="GO:0034657">
    <property type="term" value="C:GID complex"/>
    <property type="evidence" value="ECO:0007669"/>
    <property type="project" value="TreeGrafter"/>
</dbReference>
<dbReference type="EMBL" id="CAJOBR010003844">
    <property type="protein sequence ID" value="CAF4754782.1"/>
    <property type="molecule type" value="Genomic_DNA"/>
</dbReference>
<keyword evidence="2" id="KW-0677">Repeat</keyword>
<dbReference type="Proteomes" id="UP000663848">
    <property type="component" value="Unassembled WGS sequence"/>
</dbReference>